<feature type="compositionally biased region" description="Polar residues" evidence="1">
    <location>
        <begin position="155"/>
        <end position="170"/>
    </location>
</feature>
<feature type="region of interest" description="Disordered" evidence="1">
    <location>
        <begin position="114"/>
        <end position="185"/>
    </location>
</feature>
<feature type="compositionally biased region" description="Gly residues" evidence="1">
    <location>
        <begin position="14"/>
        <end position="23"/>
    </location>
</feature>
<proteinExistence type="predicted"/>
<reference evidence="3" key="1">
    <citation type="submission" date="2015-09" db="EMBL/GenBank/DDBJ databases">
        <authorList>
            <person name="Fill T.P."/>
            <person name="Baretta J.F."/>
            <person name="de Almeida L.G."/>
            <person name="Rocha M."/>
            <person name="de Souza D.H."/>
            <person name="Malavazi I."/>
            <person name="Cerdeira L.T."/>
            <person name="Hong H."/>
            <person name="Samborskyy M."/>
            <person name="de Vasconcelos A.T."/>
            <person name="Leadlay P."/>
            <person name="Rodrigues-Filho E."/>
        </authorList>
    </citation>
    <scope>NUCLEOTIDE SEQUENCE [LARGE SCALE GENOMIC DNA]</scope>
    <source>
        <strain evidence="3">LaBioMMi 136</strain>
    </source>
</reference>
<dbReference type="Proteomes" id="UP000190744">
    <property type="component" value="Unassembled WGS sequence"/>
</dbReference>
<feature type="region of interest" description="Disordered" evidence="1">
    <location>
        <begin position="1"/>
        <end position="80"/>
    </location>
</feature>
<dbReference type="AlphaFoldDB" id="A0A1S9RGM1"/>
<gene>
    <name evidence="2" type="ORF">PEBR_29549</name>
</gene>
<feature type="compositionally biased region" description="Low complexity" evidence="1">
    <location>
        <begin position="171"/>
        <end position="185"/>
    </location>
</feature>
<feature type="compositionally biased region" description="Low complexity" evidence="1">
    <location>
        <begin position="63"/>
        <end position="80"/>
    </location>
</feature>
<name>A0A1S9RGM1_PENBI</name>
<feature type="compositionally biased region" description="Basic and acidic residues" evidence="1">
    <location>
        <begin position="28"/>
        <end position="37"/>
    </location>
</feature>
<dbReference type="EMBL" id="LJBN01000177">
    <property type="protein sequence ID" value="OOQ84689.1"/>
    <property type="molecule type" value="Genomic_DNA"/>
</dbReference>
<accession>A0A1S9RGM1</accession>
<organism evidence="2 3">
    <name type="scientific">Penicillium brasilianum</name>
    <dbReference type="NCBI Taxonomy" id="104259"/>
    <lineage>
        <taxon>Eukaryota</taxon>
        <taxon>Fungi</taxon>
        <taxon>Dikarya</taxon>
        <taxon>Ascomycota</taxon>
        <taxon>Pezizomycotina</taxon>
        <taxon>Eurotiomycetes</taxon>
        <taxon>Eurotiomycetidae</taxon>
        <taxon>Eurotiales</taxon>
        <taxon>Aspergillaceae</taxon>
        <taxon>Penicillium</taxon>
    </lineage>
</organism>
<protein>
    <submittedName>
        <fullName evidence="2">Uncharacterized protein</fullName>
    </submittedName>
</protein>
<comment type="caution">
    <text evidence="2">The sequence shown here is derived from an EMBL/GenBank/DDBJ whole genome shotgun (WGS) entry which is preliminary data.</text>
</comment>
<feature type="compositionally biased region" description="Low complexity" evidence="1">
    <location>
        <begin position="117"/>
        <end position="141"/>
    </location>
</feature>
<evidence type="ECO:0000256" key="1">
    <source>
        <dbReference type="SAM" id="MobiDB-lite"/>
    </source>
</evidence>
<evidence type="ECO:0000313" key="3">
    <source>
        <dbReference type="Proteomes" id="UP000190744"/>
    </source>
</evidence>
<sequence>MTGHVAHDGQAAGAAGGAPGGDGRQPWKKQDRSEESKAHRKEKNRAKRKADRRLAAEVRAQRAQEQAQDQRQVQRQVQPQSGLQVLTQVLSTDEHARHLLGIGFAMGMAATHATSLPQAPQRGRAAARGRYYPRGNPRGSRACGQRDSRMPQESVGASGSTQQGNAMADNQPQGPSQAGPSQQRA</sequence>
<feature type="compositionally biased region" description="Basic residues" evidence="1">
    <location>
        <begin position="38"/>
        <end position="51"/>
    </location>
</feature>
<evidence type="ECO:0000313" key="2">
    <source>
        <dbReference type="EMBL" id="OOQ84689.1"/>
    </source>
</evidence>
<feature type="compositionally biased region" description="Low complexity" evidence="1">
    <location>
        <begin position="1"/>
        <end position="13"/>
    </location>
</feature>
<feature type="compositionally biased region" description="Basic and acidic residues" evidence="1">
    <location>
        <begin position="52"/>
        <end position="62"/>
    </location>
</feature>